<sequence length="354" mass="39262">MELDESDASETDKSKMSRGQKRRLKRKEKGVEEKGKEESNVNAERKPEGSVSKVAKTKEPVKRVSGVAKGKAVETAIVQRMLAADVPAMTYEEFFAVCPSVAREFADMIRVKEVPVAELERRSKEVAEKLLGKEVNAKVGTEMVEGVVVETSLQLVDLDDVMLLQQDVAVESKEVAVPVYAVARCKVVAVCPRFKSIVLCGKFRVFNVLIDSGSQISGLRYGLYLGMADECPVVTGAQVSTRSAHNDVQKLKGLAHVPCDIYSIEAVLPFFLVRDEVCPYDVLLGQNVIDYLKMRFDHDSEGNYWCLMTSPVSGEEVRVMVTNADHYDNQYDVASLVRARAARAEAESQFLELQ</sequence>
<organism evidence="2 3">
    <name type="scientific">Rhizoclosmatium globosum</name>
    <dbReference type="NCBI Taxonomy" id="329046"/>
    <lineage>
        <taxon>Eukaryota</taxon>
        <taxon>Fungi</taxon>
        <taxon>Fungi incertae sedis</taxon>
        <taxon>Chytridiomycota</taxon>
        <taxon>Chytridiomycota incertae sedis</taxon>
        <taxon>Chytridiomycetes</taxon>
        <taxon>Chytridiales</taxon>
        <taxon>Chytriomycetaceae</taxon>
        <taxon>Rhizoclosmatium</taxon>
    </lineage>
</organism>
<evidence type="ECO:0000313" key="2">
    <source>
        <dbReference type="EMBL" id="ORY31350.1"/>
    </source>
</evidence>
<feature type="compositionally biased region" description="Basic and acidic residues" evidence="1">
    <location>
        <begin position="29"/>
        <end position="48"/>
    </location>
</feature>
<accession>A0A1Y2BA06</accession>
<dbReference type="AlphaFoldDB" id="A0A1Y2BA06"/>
<proteinExistence type="predicted"/>
<dbReference type="EMBL" id="MCGO01000078">
    <property type="protein sequence ID" value="ORY31350.1"/>
    <property type="molecule type" value="Genomic_DNA"/>
</dbReference>
<feature type="region of interest" description="Disordered" evidence="1">
    <location>
        <begin position="1"/>
        <end position="57"/>
    </location>
</feature>
<reference evidence="2 3" key="1">
    <citation type="submission" date="2016-07" db="EMBL/GenBank/DDBJ databases">
        <title>Pervasive Adenine N6-methylation of Active Genes in Fungi.</title>
        <authorList>
            <consortium name="DOE Joint Genome Institute"/>
            <person name="Mondo S.J."/>
            <person name="Dannebaum R.O."/>
            <person name="Kuo R.C."/>
            <person name="Labutti K."/>
            <person name="Haridas S."/>
            <person name="Kuo A."/>
            <person name="Salamov A."/>
            <person name="Ahrendt S.R."/>
            <person name="Lipzen A."/>
            <person name="Sullivan W."/>
            <person name="Andreopoulos W.B."/>
            <person name="Clum A."/>
            <person name="Lindquist E."/>
            <person name="Daum C."/>
            <person name="Ramamoorthy G.K."/>
            <person name="Gryganskyi A."/>
            <person name="Culley D."/>
            <person name="Magnuson J.K."/>
            <person name="James T.Y."/>
            <person name="O'Malley M.A."/>
            <person name="Stajich J.E."/>
            <person name="Spatafora J.W."/>
            <person name="Visel A."/>
            <person name="Grigoriev I.V."/>
        </authorList>
    </citation>
    <scope>NUCLEOTIDE SEQUENCE [LARGE SCALE GENOMIC DNA]</scope>
    <source>
        <strain evidence="2 3">JEL800</strain>
    </source>
</reference>
<evidence type="ECO:0000256" key="1">
    <source>
        <dbReference type="SAM" id="MobiDB-lite"/>
    </source>
</evidence>
<protein>
    <submittedName>
        <fullName evidence="2">Uncharacterized protein</fullName>
    </submittedName>
</protein>
<dbReference type="OrthoDB" id="2177704at2759"/>
<feature type="compositionally biased region" description="Basic residues" evidence="1">
    <location>
        <begin position="16"/>
        <end position="28"/>
    </location>
</feature>
<dbReference type="Proteomes" id="UP000193642">
    <property type="component" value="Unassembled WGS sequence"/>
</dbReference>
<gene>
    <name evidence="2" type="ORF">BCR33DRAFT_724055</name>
</gene>
<comment type="caution">
    <text evidence="2">The sequence shown here is derived from an EMBL/GenBank/DDBJ whole genome shotgun (WGS) entry which is preliminary data.</text>
</comment>
<name>A0A1Y2BA06_9FUNG</name>
<keyword evidence="3" id="KW-1185">Reference proteome</keyword>
<evidence type="ECO:0000313" key="3">
    <source>
        <dbReference type="Proteomes" id="UP000193642"/>
    </source>
</evidence>